<proteinExistence type="predicted"/>
<keyword evidence="1" id="KW-0812">Transmembrane</keyword>
<dbReference type="AlphaFoldDB" id="A0A7V4TXM8"/>
<dbReference type="Proteomes" id="UP000885779">
    <property type="component" value="Unassembled WGS sequence"/>
</dbReference>
<gene>
    <name evidence="3" type="ORF">ENK44_00630</name>
</gene>
<organism evidence="3">
    <name type="scientific">Caldithrix abyssi</name>
    <dbReference type="NCBI Taxonomy" id="187145"/>
    <lineage>
        <taxon>Bacteria</taxon>
        <taxon>Pseudomonadati</taxon>
        <taxon>Calditrichota</taxon>
        <taxon>Calditrichia</taxon>
        <taxon>Calditrichales</taxon>
        <taxon>Calditrichaceae</taxon>
        <taxon>Caldithrix</taxon>
    </lineage>
</organism>
<comment type="caution">
    <text evidence="3">The sequence shown here is derived from an EMBL/GenBank/DDBJ whole genome shotgun (WGS) entry which is preliminary data.</text>
</comment>
<evidence type="ECO:0000256" key="1">
    <source>
        <dbReference type="SAM" id="Phobius"/>
    </source>
</evidence>
<dbReference type="InterPro" id="IPR043738">
    <property type="entry name" value="DUF5683"/>
</dbReference>
<feature type="transmembrane region" description="Helical" evidence="1">
    <location>
        <begin position="69"/>
        <end position="86"/>
    </location>
</feature>
<accession>A0A7V4TXM8</accession>
<feature type="transmembrane region" description="Helical" evidence="1">
    <location>
        <begin position="208"/>
        <end position="230"/>
    </location>
</feature>
<evidence type="ECO:0000313" key="3">
    <source>
        <dbReference type="EMBL" id="HGY54180.1"/>
    </source>
</evidence>
<dbReference type="Pfam" id="PF18935">
    <property type="entry name" value="DUF5683"/>
    <property type="match status" value="1"/>
</dbReference>
<sequence length="257" mass="29012">MQTKSVYCHKINNLSAVFILGLFLLPVLLNAQEATDTAEADTGKALPVSSAVWRSVVLPGWGQIYQERLAQGAVFSFGTLGFYFNALNYLNQYNKYGRPEDKSKFRAYVSLGILFHIGNIIDAADAGLRLKPKGWQGELLGDKPLKSPWGAVLRSAIIPGWGQVYTENYVKAAAYFAVNAFMVYRIHTANVNYWKTKEIKYKEDRTRFAWYFGVAYLITLADAYASAYLYKFDEALEMAFTPVLTPEQIAVTLYVRF</sequence>
<name>A0A7V4TXM8_CALAY</name>
<reference evidence="3" key="1">
    <citation type="journal article" date="2020" name="mSystems">
        <title>Genome- and Community-Level Interaction Insights into Carbon Utilization and Element Cycling Functions of Hydrothermarchaeota in Hydrothermal Sediment.</title>
        <authorList>
            <person name="Zhou Z."/>
            <person name="Liu Y."/>
            <person name="Xu W."/>
            <person name="Pan J."/>
            <person name="Luo Z.H."/>
            <person name="Li M."/>
        </authorList>
    </citation>
    <scope>NUCLEOTIDE SEQUENCE [LARGE SCALE GENOMIC DNA]</scope>
    <source>
        <strain evidence="3">HyVt-577</strain>
    </source>
</reference>
<protein>
    <recommendedName>
        <fullName evidence="2">DUF5683 domain-containing protein</fullName>
    </recommendedName>
</protein>
<evidence type="ECO:0000259" key="2">
    <source>
        <dbReference type="Pfam" id="PF18935"/>
    </source>
</evidence>
<feature type="domain" description="DUF5683" evidence="2">
    <location>
        <begin position="146"/>
        <end position="198"/>
    </location>
</feature>
<dbReference type="EMBL" id="DRQG01000007">
    <property type="protein sequence ID" value="HGY54180.1"/>
    <property type="molecule type" value="Genomic_DNA"/>
</dbReference>
<keyword evidence="1" id="KW-0472">Membrane</keyword>
<keyword evidence="1" id="KW-1133">Transmembrane helix</keyword>